<evidence type="ECO:0000313" key="1">
    <source>
        <dbReference type="EMBL" id="VTZ60572.1"/>
    </source>
</evidence>
<dbReference type="EMBL" id="CABFNB010000079">
    <property type="protein sequence ID" value="VTZ60572.1"/>
    <property type="molecule type" value="Genomic_DNA"/>
</dbReference>
<organism evidence="1">
    <name type="scientific">Sinorhizobium medicae</name>
    <dbReference type="NCBI Taxonomy" id="110321"/>
    <lineage>
        <taxon>Bacteria</taxon>
        <taxon>Pseudomonadati</taxon>
        <taxon>Pseudomonadota</taxon>
        <taxon>Alphaproteobacteria</taxon>
        <taxon>Hyphomicrobiales</taxon>
        <taxon>Rhizobiaceae</taxon>
        <taxon>Sinorhizobium/Ensifer group</taxon>
        <taxon>Sinorhizobium</taxon>
    </lineage>
</organism>
<protein>
    <submittedName>
        <fullName evidence="1">Uncharacterized protein</fullName>
    </submittedName>
</protein>
<proteinExistence type="predicted"/>
<accession>A0A508WSW3</accession>
<sequence length="76" mass="8643">MIVEAYAYPREWRRLNSCKCESAMRKSLSSSPLASRAQRIGTTLTAAVPIRKGREPTRAENRAQLKLVHNMDHCQT</sequence>
<dbReference type="AlphaFoldDB" id="A0A508WSW3"/>
<dbReference type="Proteomes" id="UP000507954">
    <property type="component" value="Unassembled WGS sequence"/>
</dbReference>
<reference evidence="1" key="1">
    <citation type="submission" date="2019-06" db="EMBL/GenBank/DDBJ databases">
        <authorList>
            <person name="Le Quere A."/>
            <person name="Colella S."/>
        </authorList>
    </citation>
    <scope>NUCLEOTIDE SEQUENCE</scope>
    <source>
        <strain evidence="1">EmedicaeMD41</strain>
    </source>
</reference>
<name>A0A508WSW3_9HYPH</name>
<gene>
    <name evidence="1" type="ORF">EMEDMD4_170065</name>
</gene>